<dbReference type="InterPro" id="IPR007267">
    <property type="entry name" value="GtrA_DPMS_TM"/>
</dbReference>
<dbReference type="EMBL" id="QXDJ01000001">
    <property type="protein sequence ID" value="RII36123.1"/>
    <property type="molecule type" value="Genomic_DNA"/>
</dbReference>
<evidence type="ECO:0000256" key="4">
    <source>
        <dbReference type="ARBA" id="ARBA00022989"/>
    </source>
</evidence>
<accession>A0A399IT03</accession>
<gene>
    <name evidence="8" type="ORF">D2A34_01750</name>
</gene>
<evidence type="ECO:0000313" key="8">
    <source>
        <dbReference type="EMBL" id="RII36123.1"/>
    </source>
</evidence>
<keyword evidence="3 6" id="KW-0812">Transmembrane</keyword>
<name>A0A399IT03_9CLOT</name>
<feature type="transmembrane region" description="Helical" evidence="6">
    <location>
        <begin position="43"/>
        <end position="68"/>
    </location>
</feature>
<feature type="transmembrane region" description="Helical" evidence="6">
    <location>
        <begin position="80"/>
        <end position="103"/>
    </location>
</feature>
<sequence length="137" mass="15570">MNKKAIINEFIRYIFVGGAAFCIDILTLYFFKTQIFFGLGYIGIYISTALGFLAGLIFNYICSLIFVFKNAKEQGKGRNIFSFFLFSLIGIMGLLLTEIGMYLGVDLFHINYLLTKVIVAAIVLKWNYAARRILIFA</sequence>
<evidence type="ECO:0000256" key="3">
    <source>
        <dbReference type="ARBA" id="ARBA00022692"/>
    </source>
</evidence>
<evidence type="ECO:0000256" key="6">
    <source>
        <dbReference type="SAM" id="Phobius"/>
    </source>
</evidence>
<feature type="transmembrane region" description="Helical" evidence="6">
    <location>
        <begin position="12"/>
        <end position="31"/>
    </location>
</feature>
<dbReference type="Proteomes" id="UP000265930">
    <property type="component" value="Unassembled WGS sequence"/>
</dbReference>
<feature type="domain" description="GtrA/DPMS transmembrane" evidence="7">
    <location>
        <begin position="12"/>
        <end position="136"/>
    </location>
</feature>
<dbReference type="PANTHER" id="PTHR38459">
    <property type="entry name" value="PROPHAGE BACTOPRENOL-LINKED GLUCOSE TRANSLOCASE HOMOLOG"/>
    <property type="match status" value="1"/>
</dbReference>
<organism evidence="8 9">
    <name type="scientific">Clostridium chromiireducens</name>
    <dbReference type="NCBI Taxonomy" id="225345"/>
    <lineage>
        <taxon>Bacteria</taxon>
        <taxon>Bacillati</taxon>
        <taxon>Bacillota</taxon>
        <taxon>Clostridia</taxon>
        <taxon>Eubacteriales</taxon>
        <taxon>Clostridiaceae</taxon>
        <taxon>Clostridium</taxon>
    </lineage>
</organism>
<dbReference type="InterPro" id="IPR051401">
    <property type="entry name" value="GtrA_CellWall_Glycosyl"/>
</dbReference>
<evidence type="ECO:0000313" key="9">
    <source>
        <dbReference type="Proteomes" id="UP000265930"/>
    </source>
</evidence>
<feature type="transmembrane region" description="Helical" evidence="6">
    <location>
        <begin position="109"/>
        <end position="128"/>
    </location>
</feature>
<evidence type="ECO:0000256" key="2">
    <source>
        <dbReference type="ARBA" id="ARBA00009399"/>
    </source>
</evidence>
<keyword evidence="5 6" id="KW-0472">Membrane</keyword>
<dbReference type="AlphaFoldDB" id="A0A399IT03"/>
<comment type="subcellular location">
    <subcellularLocation>
        <location evidence="1">Membrane</location>
        <topology evidence="1">Multi-pass membrane protein</topology>
    </subcellularLocation>
</comment>
<comment type="caution">
    <text evidence="8">The sequence shown here is derived from an EMBL/GenBank/DDBJ whole genome shotgun (WGS) entry which is preliminary data.</text>
</comment>
<proteinExistence type="inferred from homology"/>
<evidence type="ECO:0000256" key="5">
    <source>
        <dbReference type="ARBA" id="ARBA00023136"/>
    </source>
</evidence>
<evidence type="ECO:0000259" key="7">
    <source>
        <dbReference type="Pfam" id="PF04138"/>
    </source>
</evidence>
<comment type="similarity">
    <text evidence="2">Belongs to the GtrA family.</text>
</comment>
<dbReference type="Pfam" id="PF04138">
    <property type="entry name" value="GtrA_DPMS_TM"/>
    <property type="match status" value="1"/>
</dbReference>
<reference evidence="8 9" key="1">
    <citation type="submission" date="2018-08" db="EMBL/GenBank/DDBJ databases">
        <title>Genome of Clostridium chromiireducens C1, DSM12136.</title>
        <authorList>
            <person name="Xing M."/>
            <person name="Wei Y."/>
            <person name="Ang E.L."/>
            <person name="Zhao H."/>
            <person name="Zhang Y."/>
        </authorList>
    </citation>
    <scope>NUCLEOTIDE SEQUENCE [LARGE SCALE GENOMIC DNA]</scope>
    <source>
        <strain evidence="8 9">C1</strain>
    </source>
</reference>
<protein>
    <submittedName>
        <fullName evidence="8">GtrA family protein</fullName>
    </submittedName>
</protein>
<dbReference type="PANTHER" id="PTHR38459:SF5">
    <property type="entry name" value="CELL WALL TEICHOIC ACID GLYCOSYLATION PROTEIN GTCA"/>
    <property type="match status" value="1"/>
</dbReference>
<keyword evidence="4 6" id="KW-1133">Transmembrane helix</keyword>
<dbReference type="RefSeq" id="WP_119365522.1">
    <property type="nucleotide sequence ID" value="NZ_QXDJ01000001.1"/>
</dbReference>
<dbReference type="GO" id="GO:0005886">
    <property type="term" value="C:plasma membrane"/>
    <property type="evidence" value="ECO:0007669"/>
    <property type="project" value="TreeGrafter"/>
</dbReference>
<evidence type="ECO:0000256" key="1">
    <source>
        <dbReference type="ARBA" id="ARBA00004141"/>
    </source>
</evidence>
<dbReference type="GO" id="GO:0000271">
    <property type="term" value="P:polysaccharide biosynthetic process"/>
    <property type="evidence" value="ECO:0007669"/>
    <property type="project" value="InterPro"/>
</dbReference>